<feature type="compositionally biased region" description="Basic residues" evidence="4">
    <location>
        <begin position="501"/>
        <end position="512"/>
    </location>
</feature>
<feature type="domain" description="H15" evidence="5">
    <location>
        <begin position="75"/>
        <end position="146"/>
    </location>
</feature>
<dbReference type="InterPro" id="IPR005818">
    <property type="entry name" value="Histone_H1/H5_H15"/>
</dbReference>
<dbReference type="GO" id="GO:0005730">
    <property type="term" value="C:nucleolus"/>
    <property type="evidence" value="ECO:0007669"/>
    <property type="project" value="TreeGrafter"/>
</dbReference>
<feature type="compositionally biased region" description="Basic and acidic residues" evidence="4">
    <location>
        <begin position="397"/>
        <end position="410"/>
    </location>
</feature>
<dbReference type="EMBL" id="JBAMMX010000011">
    <property type="protein sequence ID" value="KAK6931039.1"/>
    <property type="molecule type" value="Genomic_DNA"/>
</dbReference>
<keyword evidence="2" id="KW-0238">DNA-binding</keyword>
<dbReference type="PRINTS" id="PR00929">
    <property type="entry name" value="ATHOOK"/>
</dbReference>
<name>A0AAN8VG54_9MAGN</name>
<dbReference type="GO" id="GO:0006334">
    <property type="term" value="P:nucleosome assembly"/>
    <property type="evidence" value="ECO:0007669"/>
    <property type="project" value="InterPro"/>
</dbReference>
<dbReference type="InterPro" id="IPR017956">
    <property type="entry name" value="AT_hook_DNA-bd_motif"/>
</dbReference>
<feature type="region of interest" description="Disordered" evidence="4">
    <location>
        <begin position="485"/>
        <end position="531"/>
    </location>
</feature>
<dbReference type="Gene3D" id="1.10.10.10">
    <property type="entry name" value="Winged helix-like DNA-binding domain superfamily/Winged helix DNA-binding domain"/>
    <property type="match status" value="1"/>
</dbReference>
<dbReference type="Proteomes" id="UP001370490">
    <property type="component" value="Unassembled WGS sequence"/>
</dbReference>
<dbReference type="SUPFAM" id="SSF46785">
    <property type="entry name" value="Winged helix' DNA-binding domain"/>
    <property type="match status" value="1"/>
</dbReference>
<evidence type="ECO:0000313" key="7">
    <source>
        <dbReference type="Proteomes" id="UP001370490"/>
    </source>
</evidence>
<feature type="compositionally biased region" description="Low complexity" evidence="4">
    <location>
        <begin position="384"/>
        <end position="393"/>
    </location>
</feature>
<feature type="compositionally biased region" description="Basic and acidic residues" evidence="4">
    <location>
        <begin position="174"/>
        <end position="198"/>
    </location>
</feature>
<feature type="compositionally biased region" description="Polar residues" evidence="4">
    <location>
        <begin position="412"/>
        <end position="443"/>
    </location>
</feature>
<comment type="caution">
    <text evidence="6">The sequence shown here is derived from an EMBL/GenBank/DDBJ whole genome shotgun (WGS) entry which is preliminary data.</text>
</comment>
<feature type="compositionally biased region" description="Basic residues" evidence="4">
    <location>
        <begin position="557"/>
        <end position="576"/>
    </location>
</feature>
<dbReference type="InterPro" id="IPR036390">
    <property type="entry name" value="WH_DNA-bd_sf"/>
</dbReference>
<dbReference type="GO" id="GO:0000786">
    <property type="term" value="C:nucleosome"/>
    <property type="evidence" value="ECO:0007669"/>
    <property type="project" value="InterPro"/>
</dbReference>
<dbReference type="SMART" id="SM00526">
    <property type="entry name" value="H15"/>
    <property type="match status" value="1"/>
</dbReference>
<dbReference type="PANTHER" id="PTHR11467">
    <property type="entry name" value="HISTONE H1"/>
    <property type="match status" value="1"/>
</dbReference>
<dbReference type="Pfam" id="PF00538">
    <property type="entry name" value="Linker_histone"/>
    <property type="match status" value="1"/>
</dbReference>
<protein>
    <submittedName>
        <fullName evidence="6">Linker histone H1/H5, domain H15</fullName>
    </submittedName>
</protein>
<feature type="region of interest" description="Disordered" evidence="4">
    <location>
        <begin position="553"/>
        <end position="577"/>
    </location>
</feature>
<dbReference type="PANTHER" id="PTHR11467:SF109">
    <property type="entry name" value="H15 DOMAIN-CONTAINING PROTEIN"/>
    <property type="match status" value="1"/>
</dbReference>
<feature type="compositionally biased region" description="Basic residues" evidence="4">
    <location>
        <begin position="446"/>
        <end position="455"/>
    </location>
</feature>
<keyword evidence="3" id="KW-0539">Nucleus</keyword>
<feature type="region of interest" description="Disordered" evidence="4">
    <location>
        <begin position="168"/>
        <end position="221"/>
    </location>
</feature>
<dbReference type="InterPro" id="IPR036388">
    <property type="entry name" value="WH-like_DNA-bd_sf"/>
</dbReference>
<evidence type="ECO:0000256" key="3">
    <source>
        <dbReference type="ARBA" id="ARBA00023242"/>
    </source>
</evidence>
<feature type="region of interest" description="Disordered" evidence="4">
    <location>
        <begin position="374"/>
        <end position="455"/>
    </location>
</feature>
<evidence type="ECO:0000313" key="6">
    <source>
        <dbReference type="EMBL" id="KAK6931039.1"/>
    </source>
</evidence>
<dbReference type="GO" id="GO:0003690">
    <property type="term" value="F:double-stranded DNA binding"/>
    <property type="evidence" value="ECO:0007669"/>
    <property type="project" value="TreeGrafter"/>
</dbReference>
<dbReference type="GO" id="GO:0045910">
    <property type="term" value="P:negative regulation of DNA recombination"/>
    <property type="evidence" value="ECO:0007669"/>
    <property type="project" value="TreeGrafter"/>
</dbReference>
<evidence type="ECO:0000256" key="2">
    <source>
        <dbReference type="ARBA" id="ARBA00023125"/>
    </source>
</evidence>
<accession>A0AAN8VG54</accession>
<reference evidence="6 7" key="1">
    <citation type="submission" date="2023-12" db="EMBL/GenBank/DDBJ databases">
        <title>A high-quality genome assembly for Dillenia turbinata (Dilleniales).</title>
        <authorList>
            <person name="Chanderbali A."/>
        </authorList>
    </citation>
    <scope>NUCLEOTIDE SEQUENCE [LARGE SCALE GENOMIC DNA]</scope>
    <source>
        <strain evidence="6">LSX21</strain>
        <tissue evidence="6">Leaf</tissue>
    </source>
</reference>
<dbReference type="GO" id="GO:0030261">
    <property type="term" value="P:chromosome condensation"/>
    <property type="evidence" value="ECO:0007669"/>
    <property type="project" value="TreeGrafter"/>
</dbReference>
<sequence>MANKRRLEPPENLKDTTTVDVNEVAQLRHMRVIEKIRDAVIKLGCPNLERPLSDEKMKFIGEHIRQIYPVLQTPSHPPYTALIEGAIMKLNDNGGSSEEAISEFIKVEYGDQLPWAHKRYLSYHLGKLVDDKEIVVNIDGHYSIPVENPDFKCKIDLGKELLLLPQPKRRGRRSERQARRLKHKEIEKRGETNGREEVSGLSIKQNHSEKELIEEENQLTAQSEDGVIKPRGEINEELNEKARINAKLNEKASGLHVKEIPLKTTHGRRKQSGIPATLMIASPELKFRSRSFLEPKADFGYHCHRLTRSEKKKLMDLIKPSETQVKSVEELPIEEELLQQELQHCPTLPTLNQALDKIAKLKQALDKITREALPSGNQSDHEQPQLQPQPQHPGRTSRSEQLKNTDEKMLEVQQNCHSKSPEGKSSAQNERLPSEQNEEQLQQLPRRGRGWPPKKKLVMDSEKLLALESDVNATIKISTAQEEHLLSENEQNEEQLQQPPRHGHGRPPKKKLVMNSTTEKPLPLKPDLDGKIKISLPSESDIGITMDSQLCSPHFTGIHHHHDQQQKPRRRGRPPKKLPFMMTSLKYHICI</sequence>
<dbReference type="PROSITE" id="PS51504">
    <property type="entry name" value="H15"/>
    <property type="match status" value="1"/>
</dbReference>
<evidence type="ECO:0000256" key="1">
    <source>
        <dbReference type="ARBA" id="ARBA00004123"/>
    </source>
</evidence>
<evidence type="ECO:0000259" key="5">
    <source>
        <dbReference type="PROSITE" id="PS51504"/>
    </source>
</evidence>
<comment type="subcellular location">
    <subcellularLocation>
        <location evidence="1">Nucleus</location>
    </subcellularLocation>
</comment>
<organism evidence="6 7">
    <name type="scientific">Dillenia turbinata</name>
    <dbReference type="NCBI Taxonomy" id="194707"/>
    <lineage>
        <taxon>Eukaryota</taxon>
        <taxon>Viridiplantae</taxon>
        <taxon>Streptophyta</taxon>
        <taxon>Embryophyta</taxon>
        <taxon>Tracheophyta</taxon>
        <taxon>Spermatophyta</taxon>
        <taxon>Magnoliopsida</taxon>
        <taxon>eudicotyledons</taxon>
        <taxon>Gunneridae</taxon>
        <taxon>Pentapetalae</taxon>
        <taxon>Dilleniales</taxon>
        <taxon>Dilleniaceae</taxon>
        <taxon>Dillenia</taxon>
    </lineage>
</organism>
<dbReference type="AlphaFoldDB" id="A0AAN8VG54"/>
<proteinExistence type="predicted"/>
<evidence type="ECO:0000256" key="4">
    <source>
        <dbReference type="SAM" id="MobiDB-lite"/>
    </source>
</evidence>
<dbReference type="GO" id="GO:0031492">
    <property type="term" value="F:nucleosomal DNA binding"/>
    <property type="evidence" value="ECO:0007669"/>
    <property type="project" value="TreeGrafter"/>
</dbReference>
<keyword evidence="7" id="KW-1185">Reference proteome</keyword>
<gene>
    <name evidence="6" type="ORF">RJ641_002832</name>
</gene>